<dbReference type="GO" id="GO:0033214">
    <property type="term" value="P:siderophore-iron import into cell"/>
    <property type="evidence" value="ECO:0007669"/>
    <property type="project" value="TreeGrafter"/>
</dbReference>
<evidence type="ECO:0000256" key="8">
    <source>
        <dbReference type="SAM" id="Phobius"/>
    </source>
</evidence>
<dbReference type="Gene3D" id="1.10.3470.10">
    <property type="entry name" value="ABC transporter involved in vitamin B12 uptake, BtuC"/>
    <property type="match status" value="1"/>
</dbReference>
<dbReference type="InterPro" id="IPR037294">
    <property type="entry name" value="ABC_BtuC-like"/>
</dbReference>
<gene>
    <name evidence="9" type="ORF">GDH07_25590</name>
</gene>
<dbReference type="Proteomes" id="UP000486534">
    <property type="component" value="Unassembled WGS sequence"/>
</dbReference>
<name>A0A7X1U741_9PSED</name>
<feature type="transmembrane region" description="Helical" evidence="8">
    <location>
        <begin position="164"/>
        <end position="186"/>
    </location>
</feature>
<keyword evidence="3" id="KW-0813">Transport</keyword>
<evidence type="ECO:0000313" key="10">
    <source>
        <dbReference type="Proteomes" id="UP000486534"/>
    </source>
</evidence>
<proteinExistence type="inferred from homology"/>
<evidence type="ECO:0000256" key="1">
    <source>
        <dbReference type="ARBA" id="ARBA00004651"/>
    </source>
</evidence>
<feature type="transmembrane region" description="Helical" evidence="8">
    <location>
        <begin position="323"/>
        <end position="341"/>
    </location>
</feature>
<dbReference type="GO" id="GO:0005886">
    <property type="term" value="C:plasma membrane"/>
    <property type="evidence" value="ECO:0007669"/>
    <property type="project" value="UniProtKB-SubCell"/>
</dbReference>
<feature type="transmembrane region" description="Helical" evidence="8">
    <location>
        <begin position="134"/>
        <end position="152"/>
    </location>
</feature>
<feature type="transmembrane region" description="Helical" evidence="8">
    <location>
        <begin position="23"/>
        <end position="41"/>
    </location>
</feature>
<dbReference type="PANTHER" id="PTHR30472:SF1">
    <property type="entry name" value="FE(3+) DICITRATE TRANSPORT SYSTEM PERMEASE PROTEIN FECC-RELATED"/>
    <property type="match status" value="1"/>
</dbReference>
<dbReference type="FunFam" id="1.10.3470.10:FF:000001">
    <property type="entry name" value="Vitamin B12 ABC transporter permease BtuC"/>
    <property type="match status" value="1"/>
</dbReference>
<evidence type="ECO:0000256" key="7">
    <source>
        <dbReference type="ARBA" id="ARBA00023136"/>
    </source>
</evidence>
<organism evidence="9 10">
    <name type="scientific">Pseudomonas piscis</name>
    <dbReference type="NCBI Taxonomy" id="2614538"/>
    <lineage>
        <taxon>Bacteria</taxon>
        <taxon>Pseudomonadati</taxon>
        <taxon>Pseudomonadota</taxon>
        <taxon>Gammaproteobacteria</taxon>
        <taxon>Pseudomonadales</taxon>
        <taxon>Pseudomonadaceae</taxon>
        <taxon>Pseudomonas</taxon>
    </lineage>
</organism>
<evidence type="ECO:0000256" key="3">
    <source>
        <dbReference type="ARBA" id="ARBA00022448"/>
    </source>
</evidence>
<accession>A0A7X1U741</accession>
<keyword evidence="6 8" id="KW-1133">Transmembrane helix</keyword>
<dbReference type="GO" id="GO:0022857">
    <property type="term" value="F:transmembrane transporter activity"/>
    <property type="evidence" value="ECO:0007669"/>
    <property type="project" value="InterPro"/>
</dbReference>
<evidence type="ECO:0000313" key="9">
    <source>
        <dbReference type="EMBL" id="MQA56698.1"/>
    </source>
</evidence>
<evidence type="ECO:0000256" key="2">
    <source>
        <dbReference type="ARBA" id="ARBA00007935"/>
    </source>
</evidence>
<dbReference type="PANTHER" id="PTHR30472">
    <property type="entry name" value="FERRIC ENTEROBACTIN TRANSPORT SYSTEM PERMEASE PROTEIN"/>
    <property type="match status" value="1"/>
</dbReference>
<dbReference type="InterPro" id="IPR000522">
    <property type="entry name" value="ABC_transptr_permease_BtuC"/>
</dbReference>
<keyword evidence="4" id="KW-1003">Cell membrane</keyword>
<evidence type="ECO:0000256" key="5">
    <source>
        <dbReference type="ARBA" id="ARBA00022692"/>
    </source>
</evidence>
<keyword evidence="7 8" id="KW-0472">Membrane</keyword>
<comment type="similarity">
    <text evidence="2">Belongs to the binding-protein-dependent transport system permease family. FecCD subfamily.</text>
</comment>
<evidence type="ECO:0000256" key="6">
    <source>
        <dbReference type="ARBA" id="ARBA00022989"/>
    </source>
</evidence>
<evidence type="ECO:0000256" key="4">
    <source>
        <dbReference type="ARBA" id="ARBA00022475"/>
    </source>
</evidence>
<dbReference type="RefSeq" id="WP_152899298.1">
    <property type="nucleotide sequence ID" value="NZ_WHUV01000005.1"/>
</dbReference>
<feature type="transmembrane region" description="Helical" evidence="8">
    <location>
        <begin position="295"/>
        <end position="317"/>
    </location>
</feature>
<dbReference type="SUPFAM" id="SSF81345">
    <property type="entry name" value="ABC transporter involved in vitamin B12 uptake, BtuC"/>
    <property type="match status" value="1"/>
</dbReference>
<dbReference type="Pfam" id="PF01032">
    <property type="entry name" value="FecCD"/>
    <property type="match status" value="1"/>
</dbReference>
<dbReference type="CDD" id="cd06550">
    <property type="entry name" value="TM_ABC_iron-siderophores_like"/>
    <property type="match status" value="1"/>
</dbReference>
<feature type="transmembrane region" description="Helical" evidence="8">
    <location>
        <begin position="250"/>
        <end position="283"/>
    </location>
</feature>
<feature type="transmembrane region" description="Helical" evidence="8">
    <location>
        <begin position="108"/>
        <end position="127"/>
    </location>
</feature>
<dbReference type="AlphaFoldDB" id="A0A7X1U741"/>
<sequence>MDLLAQGAAPALALSRRHKTRRWGLLVGLAVLAGLALLSLASGSRSIALEVVWQALSAVDPGNDQHLILRELRLPRTLVALLAGMALGTAGALMQAVTRNPLAEPGLLGINAGAALAVISGVALGQLTSMLQSLWLAFCGAGLAGALVFLLGRAHETGTNPVRLVLAGAGLSVMLASLTGIIVLNCPPEVFDHFRHWASGSLASTGLALLPLPAMAVACGLGLALAIGPRLNALALGHELGRALGVNLRLTWLLACLAVMLLAGAATAMAGPIGFIGLVAPHLARMLAGPDYRWILPYSALLAASLLLAADMLGRVLVAPQELAAGIITLLLGGPCFIVLVRRFRLSRL</sequence>
<protein>
    <submittedName>
        <fullName evidence="9">Iron chelate uptake ABC transporter family permease subunit</fullName>
    </submittedName>
</protein>
<dbReference type="EMBL" id="WHUV01000005">
    <property type="protein sequence ID" value="MQA56698.1"/>
    <property type="molecule type" value="Genomic_DNA"/>
</dbReference>
<feature type="transmembrane region" description="Helical" evidence="8">
    <location>
        <begin position="207"/>
        <end position="230"/>
    </location>
</feature>
<feature type="transmembrane region" description="Helical" evidence="8">
    <location>
        <begin position="78"/>
        <end position="96"/>
    </location>
</feature>
<reference evidence="9 10" key="1">
    <citation type="submission" date="2019-10" db="EMBL/GenBank/DDBJ databases">
        <title>Pseudomonas dajingensis sp. nov., isolated from the profound head ulcers of farmed Murray cod (Maccullochella peelii peelii).</title>
        <authorList>
            <person name="Liu Y."/>
        </authorList>
    </citation>
    <scope>NUCLEOTIDE SEQUENCE [LARGE SCALE GENOMIC DNA]</scope>
    <source>
        <strain evidence="9 10">MC042</strain>
    </source>
</reference>
<keyword evidence="5 8" id="KW-0812">Transmembrane</keyword>
<comment type="caution">
    <text evidence="9">The sequence shown here is derived from an EMBL/GenBank/DDBJ whole genome shotgun (WGS) entry which is preliminary data.</text>
</comment>
<comment type="subcellular location">
    <subcellularLocation>
        <location evidence="1">Cell membrane</location>
        <topology evidence="1">Multi-pass membrane protein</topology>
    </subcellularLocation>
</comment>